<evidence type="ECO:0000313" key="3">
    <source>
        <dbReference type="Proteomes" id="UP000238042"/>
    </source>
</evidence>
<reference evidence="2 3" key="1">
    <citation type="submission" date="2018-02" db="EMBL/GenBank/DDBJ databases">
        <title>Genome sequences of Apibacter spp., gut symbionts of Asian honey bees.</title>
        <authorList>
            <person name="Kwong W.K."/>
            <person name="Steele M.I."/>
            <person name="Moran N.A."/>
        </authorList>
    </citation>
    <scope>NUCLEOTIDE SEQUENCE [LARGE SCALE GENOMIC DNA]</scope>
    <source>
        <strain evidence="3">wkB301</strain>
    </source>
</reference>
<organism evidence="2 3">
    <name type="scientific">Apibacter adventoris</name>
    <dbReference type="NCBI Taxonomy" id="1679466"/>
    <lineage>
        <taxon>Bacteria</taxon>
        <taxon>Pseudomonadati</taxon>
        <taxon>Bacteroidota</taxon>
        <taxon>Flavobacteriia</taxon>
        <taxon>Flavobacteriales</taxon>
        <taxon>Weeksellaceae</taxon>
        <taxon>Apibacter</taxon>
    </lineage>
</organism>
<dbReference type="OrthoDB" id="849114at2"/>
<dbReference type="EMBL" id="PSZM01000001">
    <property type="protein sequence ID" value="PQL95373.1"/>
    <property type="molecule type" value="Genomic_DNA"/>
</dbReference>
<gene>
    <name evidence="2" type="ORF">C4S77_00810</name>
</gene>
<evidence type="ECO:0000313" key="2">
    <source>
        <dbReference type="EMBL" id="PQL95373.1"/>
    </source>
</evidence>
<evidence type="ECO:0000256" key="1">
    <source>
        <dbReference type="SAM" id="SignalP"/>
    </source>
</evidence>
<protein>
    <recommendedName>
        <fullName evidence="4">DUF4292 domain-containing protein</fullName>
    </recommendedName>
</protein>
<dbReference type="Proteomes" id="UP000238042">
    <property type="component" value="Unassembled WGS sequence"/>
</dbReference>
<keyword evidence="1" id="KW-0732">Signal</keyword>
<dbReference type="AlphaFoldDB" id="A0A2S8AGG6"/>
<proteinExistence type="predicted"/>
<name>A0A2S8AGG6_9FLAO</name>
<dbReference type="PROSITE" id="PS51257">
    <property type="entry name" value="PROKAR_LIPOPROTEIN"/>
    <property type="match status" value="1"/>
</dbReference>
<comment type="caution">
    <text evidence="2">The sequence shown here is derived from an EMBL/GenBank/DDBJ whole genome shotgun (WGS) entry which is preliminary data.</text>
</comment>
<accession>A0A2S8AGG6</accession>
<feature type="chain" id="PRO_5015491149" description="DUF4292 domain-containing protein" evidence="1">
    <location>
        <begin position="24"/>
        <end position="264"/>
    </location>
</feature>
<feature type="signal peptide" evidence="1">
    <location>
        <begin position="1"/>
        <end position="23"/>
    </location>
</feature>
<dbReference type="RefSeq" id="WP_105245334.1">
    <property type="nucleotide sequence ID" value="NZ_PSZM01000001.1"/>
</dbReference>
<dbReference type="Pfam" id="PF14125">
    <property type="entry name" value="DUF4292"/>
    <property type="match status" value="1"/>
</dbReference>
<keyword evidence="3" id="KW-1185">Reference proteome</keyword>
<dbReference type="InterPro" id="IPR025634">
    <property type="entry name" value="DUF4292"/>
</dbReference>
<evidence type="ECO:0008006" key="4">
    <source>
        <dbReference type="Google" id="ProtNLM"/>
    </source>
</evidence>
<sequence>MKKLVFILVITLALVSCHTQKNAVIKGKDIKFENLDEEKLFKNIAVPLNFTNLKIKASADIESGNSYPAINLTLYFEKNEQIWANASLLLPLARASIKPSGFKMYERINKTYIDSDFDYVKNLLKINFIDYQNIENLLLGKLFFPVNTREYDFSINNNNYILTSSKPIKIGKDGEARSFAIQITYDSNFNLKEVILEDKNSQSLLKLNYGDYVNFENTILPKNIKIFIKDKKETKISLDYNKFESIKMDTPFEIPKGYVQRKIN</sequence>